<comment type="catalytic activity">
    <reaction evidence="14 15">
        <text>FMN + ATP + H(+) = FAD + diphosphate</text>
        <dbReference type="Rhea" id="RHEA:17237"/>
        <dbReference type="ChEBI" id="CHEBI:15378"/>
        <dbReference type="ChEBI" id="CHEBI:30616"/>
        <dbReference type="ChEBI" id="CHEBI:33019"/>
        <dbReference type="ChEBI" id="CHEBI:57692"/>
        <dbReference type="ChEBI" id="CHEBI:58210"/>
        <dbReference type="EC" id="2.7.7.2"/>
    </reaction>
</comment>
<dbReference type="InterPro" id="IPR015864">
    <property type="entry name" value="FAD_synthase"/>
</dbReference>
<keyword evidence="7 15" id="KW-0548">Nucleotidyltransferase</keyword>
<keyword evidence="4 15" id="KW-0285">Flavoprotein</keyword>
<sequence length="308" mass="33473">MSISDLFASIEPLEGPTVATIGTFDGVHLGHQALLQRVQDEAAKRGAKSVAFVFKEQPRAFIKPSTQVTYLSDFETRREILTKIGIDHVIELEFSSAIQKLSSDEFVGALRDRIGLVSLILGPGAMIGSDRAGVEQLSATSEHTDIDFIGVPAIVVDGEAVSSSVIRIAIVSGNCELASKMLGRNYSISGIVADGEKRGREIGFPTANIEPKFPATVPENGIYATLVEVDGETHKSATSIGVRPTFETDGGRTIEAYLLDFDGDLYTKRLRLEFVTRLRAEVAFDSVEQLVEQMNKDVEQTRQILANN</sequence>
<organism evidence="18 19">
    <name type="scientific">Candidatus Lucifugimonas marina</name>
    <dbReference type="NCBI Taxonomy" id="3038979"/>
    <lineage>
        <taxon>Bacteria</taxon>
        <taxon>Bacillati</taxon>
        <taxon>Chloroflexota</taxon>
        <taxon>Dehalococcoidia</taxon>
        <taxon>SAR202 cluster</taxon>
        <taxon>Candidatus Lucifugimonadales</taxon>
        <taxon>Candidatus Lucifugimonadaceae</taxon>
        <taxon>Candidatus Lucifugimonas</taxon>
    </lineage>
</organism>
<keyword evidence="5 15" id="KW-0288">FMN</keyword>
<dbReference type="InterPro" id="IPR023465">
    <property type="entry name" value="Riboflavin_kinase_dom_sf"/>
</dbReference>
<dbReference type="InterPro" id="IPR023468">
    <property type="entry name" value="Riboflavin_kinase"/>
</dbReference>
<evidence type="ECO:0000256" key="9">
    <source>
        <dbReference type="ARBA" id="ARBA00022777"/>
    </source>
</evidence>
<comment type="similarity">
    <text evidence="15">Belongs to the ribF family.</text>
</comment>
<evidence type="ECO:0000256" key="15">
    <source>
        <dbReference type="PIRNR" id="PIRNR004491"/>
    </source>
</evidence>
<dbReference type="Gene3D" id="3.40.50.620">
    <property type="entry name" value="HUPs"/>
    <property type="match status" value="1"/>
</dbReference>
<dbReference type="Proteomes" id="UP001219901">
    <property type="component" value="Chromosome"/>
</dbReference>
<dbReference type="GO" id="GO:0005524">
    <property type="term" value="F:ATP binding"/>
    <property type="evidence" value="ECO:0007669"/>
    <property type="project" value="UniProtKB-UniRule"/>
</dbReference>
<dbReference type="SMART" id="SM00904">
    <property type="entry name" value="Flavokinase"/>
    <property type="match status" value="1"/>
</dbReference>
<dbReference type="Pfam" id="PF06574">
    <property type="entry name" value="FAD_syn"/>
    <property type="match status" value="1"/>
</dbReference>
<feature type="domain" description="Riboflavin kinase" evidence="16">
    <location>
        <begin position="181"/>
        <end position="306"/>
    </location>
</feature>
<dbReference type="EMBL" id="CP046147">
    <property type="protein sequence ID" value="WFG38461.1"/>
    <property type="molecule type" value="Genomic_DNA"/>
</dbReference>
<evidence type="ECO:0000256" key="11">
    <source>
        <dbReference type="ARBA" id="ARBA00022840"/>
    </source>
</evidence>
<dbReference type="AlphaFoldDB" id="A0AAJ5ZGQ8"/>
<comment type="pathway">
    <text evidence="3 15">Cofactor biosynthesis; FMN biosynthesis; FMN from riboflavin (ATP route): step 1/1.</text>
</comment>
<evidence type="ECO:0000256" key="6">
    <source>
        <dbReference type="ARBA" id="ARBA00022679"/>
    </source>
</evidence>
<evidence type="ECO:0000256" key="10">
    <source>
        <dbReference type="ARBA" id="ARBA00022827"/>
    </source>
</evidence>
<dbReference type="GO" id="GO:0003919">
    <property type="term" value="F:FMN adenylyltransferase activity"/>
    <property type="evidence" value="ECO:0007669"/>
    <property type="project" value="UniProtKB-UniRule"/>
</dbReference>
<keyword evidence="9 15" id="KW-0418">Kinase</keyword>
<dbReference type="EC" id="2.7.1.26" evidence="15"/>
<evidence type="ECO:0000256" key="13">
    <source>
        <dbReference type="ARBA" id="ARBA00047880"/>
    </source>
</evidence>
<dbReference type="InterPro" id="IPR002606">
    <property type="entry name" value="Riboflavin_kinase_bac"/>
</dbReference>
<dbReference type="NCBIfam" id="TIGR00083">
    <property type="entry name" value="ribF"/>
    <property type="match status" value="1"/>
</dbReference>
<evidence type="ECO:0000256" key="5">
    <source>
        <dbReference type="ARBA" id="ARBA00022643"/>
    </source>
</evidence>
<protein>
    <recommendedName>
        <fullName evidence="15">Riboflavin biosynthesis protein</fullName>
    </recommendedName>
    <domain>
        <recommendedName>
            <fullName evidence="15">Riboflavin kinase</fullName>
            <ecNumber evidence="15">2.7.1.26</ecNumber>
        </recommendedName>
        <alternativeName>
            <fullName evidence="15">Flavokinase</fullName>
        </alternativeName>
    </domain>
    <domain>
        <recommendedName>
            <fullName evidence="15">FMN adenylyltransferase</fullName>
            <ecNumber evidence="15">2.7.7.2</ecNumber>
        </recommendedName>
        <alternativeName>
            <fullName evidence="15">FAD pyrophosphorylase</fullName>
        </alternativeName>
        <alternativeName>
            <fullName evidence="15">FAD synthase</fullName>
        </alternativeName>
    </domain>
</protein>
<dbReference type="PANTHER" id="PTHR22749">
    <property type="entry name" value="RIBOFLAVIN KINASE/FMN ADENYLYLTRANSFERASE"/>
    <property type="match status" value="1"/>
</dbReference>
<reference evidence="18" key="2">
    <citation type="journal article" date="2023" name="Nat. Commun.">
        <title>Cultivation of marine bacteria of the SAR202 clade.</title>
        <authorList>
            <person name="Lim Y."/>
            <person name="Seo J.H."/>
            <person name="Giovannoni S.J."/>
            <person name="Kang I."/>
            <person name="Cho J.C."/>
        </authorList>
    </citation>
    <scope>NUCLEOTIDE SEQUENCE</scope>
    <source>
        <strain evidence="18">JH1073</strain>
    </source>
</reference>
<keyword evidence="12" id="KW-0511">Multifunctional enzyme</keyword>
<evidence type="ECO:0000313" key="20">
    <source>
        <dbReference type="Proteomes" id="UP001321249"/>
    </source>
</evidence>
<dbReference type="PIRSF" id="PIRSF004491">
    <property type="entry name" value="FAD_Synth"/>
    <property type="match status" value="1"/>
</dbReference>
<dbReference type="InterPro" id="IPR014729">
    <property type="entry name" value="Rossmann-like_a/b/a_fold"/>
</dbReference>
<evidence type="ECO:0000259" key="16">
    <source>
        <dbReference type="SMART" id="SM00904"/>
    </source>
</evidence>
<evidence type="ECO:0000256" key="4">
    <source>
        <dbReference type="ARBA" id="ARBA00022630"/>
    </source>
</evidence>
<keyword evidence="6 15" id="KW-0808">Transferase</keyword>
<dbReference type="PANTHER" id="PTHR22749:SF6">
    <property type="entry name" value="RIBOFLAVIN KINASE"/>
    <property type="match status" value="1"/>
</dbReference>
<keyword evidence="11 15" id="KW-0067">ATP-binding</keyword>
<reference evidence="19 20" key="1">
    <citation type="submission" date="2019-11" db="EMBL/GenBank/DDBJ databases">
        <authorList>
            <person name="Cho J.-C."/>
        </authorList>
    </citation>
    <scope>NUCLEOTIDE SEQUENCE [LARGE SCALE GENOMIC DNA]</scope>
    <source>
        <strain evidence="18 19">JH1073</strain>
        <strain evidence="17 20">JH702</strain>
    </source>
</reference>
<reference evidence="19" key="3">
    <citation type="submission" date="2023-06" db="EMBL/GenBank/DDBJ databases">
        <title>Pangenomics reveal diversification of enzyme families and niche specialization in globally abundant SAR202 bacteria.</title>
        <authorList>
            <person name="Saw J.H.W."/>
        </authorList>
    </citation>
    <scope>NUCLEOTIDE SEQUENCE [LARGE SCALE GENOMIC DNA]</scope>
    <source>
        <strain evidence="19">JH1073</strain>
    </source>
</reference>
<dbReference type="EC" id="2.7.7.2" evidence="15"/>
<accession>A0AAJ5ZGQ8</accession>
<comment type="pathway">
    <text evidence="2 15">Cofactor biosynthesis; FAD biosynthesis; FAD from FMN: step 1/1.</text>
</comment>
<evidence type="ECO:0000256" key="14">
    <source>
        <dbReference type="ARBA" id="ARBA00049494"/>
    </source>
</evidence>
<dbReference type="Proteomes" id="UP001321249">
    <property type="component" value="Unassembled WGS sequence"/>
</dbReference>
<dbReference type="CDD" id="cd02064">
    <property type="entry name" value="FAD_synthetase_N"/>
    <property type="match status" value="1"/>
</dbReference>
<dbReference type="GO" id="GO:0009398">
    <property type="term" value="P:FMN biosynthetic process"/>
    <property type="evidence" value="ECO:0007669"/>
    <property type="project" value="UniProtKB-UniRule"/>
</dbReference>
<dbReference type="FunFam" id="2.40.30.30:FF:000003">
    <property type="entry name" value="Riboflavin biosynthesis protein"/>
    <property type="match status" value="1"/>
</dbReference>
<evidence type="ECO:0000313" key="19">
    <source>
        <dbReference type="Proteomes" id="UP001219901"/>
    </source>
</evidence>
<evidence type="ECO:0000256" key="1">
    <source>
        <dbReference type="ARBA" id="ARBA00002121"/>
    </source>
</evidence>
<dbReference type="GO" id="GO:0006747">
    <property type="term" value="P:FAD biosynthetic process"/>
    <property type="evidence" value="ECO:0007669"/>
    <property type="project" value="UniProtKB-UniRule"/>
</dbReference>
<keyword evidence="10 15" id="KW-0274">FAD</keyword>
<evidence type="ECO:0000256" key="12">
    <source>
        <dbReference type="ARBA" id="ARBA00023268"/>
    </source>
</evidence>
<gene>
    <name evidence="18" type="primary">ribF</name>
    <name evidence="17" type="ORF">GKO46_08175</name>
    <name evidence="18" type="ORF">GKO48_02180</name>
</gene>
<keyword evidence="19" id="KW-1185">Reference proteome</keyword>
<dbReference type="RefSeq" id="WP_342825007.1">
    <property type="nucleotide sequence ID" value="NZ_CP046146.1"/>
</dbReference>
<name>A0AAJ5ZGQ8_9CHLR</name>
<evidence type="ECO:0000256" key="7">
    <source>
        <dbReference type="ARBA" id="ARBA00022695"/>
    </source>
</evidence>
<dbReference type="EMBL" id="WMBE01000002">
    <property type="protein sequence ID" value="MDG0867048.1"/>
    <property type="molecule type" value="Genomic_DNA"/>
</dbReference>
<dbReference type="Pfam" id="PF01687">
    <property type="entry name" value="Flavokinase"/>
    <property type="match status" value="1"/>
</dbReference>
<evidence type="ECO:0000256" key="8">
    <source>
        <dbReference type="ARBA" id="ARBA00022741"/>
    </source>
</evidence>
<proteinExistence type="inferred from homology"/>
<dbReference type="SUPFAM" id="SSF52374">
    <property type="entry name" value="Nucleotidylyl transferase"/>
    <property type="match status" value="1"/>
</dbReference>
<evidence type="ECO:0000313" key="17">
    <source>
        <dbReference type="EMBL" id="MDG0867048.1"/>
    </source>
</evidence>
<dbReference type="Gene3D" id="2.40.30.30">
    <property type="entry name" value="Riboflavin kinase-like"/>
    <property type="match status" value="1"/>
</dbReference>
<keyword evidence="8 15" id="KW-0547">Nucleotide-binding</keyword>
<comment type="catalytic activity">
    <reaction evidence="13 15">
        <text>riboflavin + ATP = FMN + ADP + H(+)</text>
        <dbReference type="Rhea" id="RHEA:14357"/>
        <dbReference type="ChEBI" id="CHEBI:15378"/>
        <dbReference type="ChEBI" id="CHEBI:30616"/>
        <dbReference type="ChEBI" id="CHEBI:57986"/>
        <dbReference type="ChEBI" id="CHEBI:58210"/>
        <dbReference type="ChEBI" id="CHEBI:456216"/>
        <dbReference type="EC" id="2.7.1.26"/>
    </reaction>
</comment>
<evidence type="ECO:0000256" key="3">
    <source>
        <dbReference type="ARBA" id="ARBA00005201"/>
    </source>
</evidence>
<dbReference type="GO" id="GO:0009231">
    <property type="term" value="P:riboflavin biosynthetic process"/>
    <property type="evidence" value="ECO:0007669"/>
    <property type="project" value="InterPro"/>
</dbReference>
<evidence type="ECO:0000313" key="18">
    <source>
        <dbReference type="EMBL" id="WFG38461.1"/>
    </source>
</evidence>
<comment type="function">
    <text evidence="1">Catalyzes the phosphorylation of riboflavin to FMN followed by the adenylation of FMN to FAD.</text>
</comment>
<dbReference type="InterPro" id="IPR015865">
    <property type="entry name" value="Riboflavin_kinase_bac/euk"/>
</dbReference>
<evidence type="ECO:0000256" key="2">
    <source>
        <dbReference type="ARBA" id="ARBA00004726"/>
    </source>
</evidence>
<dbReference type="SUPFAM" id="SSF82114">
    <property type="entry name" value="Riboflavin kinase-like"/>
    <property type="match status" value="1"/>
</dbReference>
<dbReference type="GO" id="GO:0008531">
    <property type="term" value="F:riboflavin kinase activity"/>
    <property type="evidence" value="ECO:0007669"/>
    <property type="project" value="UniProtKB-UniRule"/>
</dbReference>